<evidence type="ECO:0000313" key="2">
    <source>
        <dbReference type="EMBL" id="KKP04732.1"/>
    </source>
</evidence>
<evidence type="ECO:0000313" key="3">
    <source>
        <dbReference type="Proteomes" id="UP000034112"/>
    </source>
</evidence>
<feature type="region of interest" description="Disordered" evidence="1">
    <location>
        <begin position="95"/>
        <end position="123"/>
    </location>
</feature>
<name>A0A0F9ZXK6_TRIHA</name>
<comment type="caution">
    <text evidence="2">The sequence shown here is derived from an EMBL/GenBank/DDBJ whole genome shotgun (WGS) entry which is preliminary data.</text>
</comment>
<evidence type="ECO:0000256" key="1">
    <source>
        <dbReference type="SAM" id="MobiDB-lite"/>
    </source>
</evidence>
<proteinExistence type="predicted"/>
<gene>
    <name evidence="2" type="ORF">THAR02_03144</name>
</gene>
<protein>
    <submittedName>
        <fullName evidence="2">Uncharacterized protein</fullName>
    </submittedName>
</protein>
<reference evidence="3" key="1">
    <citation type="journal article" date="2015" name="Genome Announc.">
        <title>Draft whole-genome sequence of the biocontrol agent Trichoderma harzianum T6776.</title>
        <authorList>
            <person name="Baroncelli R."/>
            <person name="Piaggeschi G."/>
            <person name="Fiorini L."/>
            <person name="Bertolini E."/>
            <person name="Zapparata A."/>
            <person name="Pe M.E."/>
            <person name="Sarrocco S."/>
            <person name="Vannacci G."/>
        </authorList>
    </citation>
    <scope>NUCLEOTIDE SEQUENCE [LARGE SCALE GENOMIC DNA]</scope>
    <source>
        <strain evidence="3">T6776</strain>
    </source>
</reference>
<dbReference type="AlphaFoldDB" id="A0A0F9ZXK6"/>
<accession>A0A0F9ZXK6</accession>
<organism evidence="2 3">
    <name type="scientific">Trichoderma harzianum</name>
    <name type="common">Hypocrea lixii</name>
    <dbReference type="NCBI Taxonomy" id="5544"/>
    <lineage>
        <taxon>Eukaryota</taxon>
        <taxon>Fungi</taxon>
        <taxon>Dikarya</taxon>
        <taxon>Ascomycota</taxon>
        <taxon>Pezizomycotina</taxon>
        <taxon>Sordariomycetes</taxon>
        <taxon>Hypocreomycetidae</taxon>
        <taxon>Hypocreales</taxon>
        <taxon>Hypocreaceae</taxon>
        <taxon>Trichoderma</taxon>
    </lineage>
</organism>
<dbReference type="EMBL" id="JOKZ01000068">
    <property type="protein sequence ID" value="KKP04732.1"/>
    <property type="molecule type" value="Genomic_DNA"/>
</dbReference>
<dbReference type="Proteomes" id="UP000034112">
    <property type="component" value="Unassembled WGS sequence"/>
</dbReference>
<sequence length="123" mass="13104">MAQILVLSTRYPRSRGDIQATGPASSWNAADQRASVLGWAGLCWAAAASLGGTWMAQNAHPAPRYRASIPYLAIPNQLTGQPWFVSGISNHKKSDETCLGSGQPEERNYGDVGDGAAVKAEKF</sequence>